<keyword evidence="5" id="KW-0460">Magnesium</keyword>
<feature type="compositionally biased region" description="Basic and acidic residues" evidence="7">
    <location>
        <begin position="1060"/>
        <end position="1090"/>
    </location>
</feature>
<proteinExistence type="predicted"/>
<dbReference type="InterPro" id="IPR002058">
    <property type="entry name" value="PAP_assoc"/>
</dbReference>
<dbReference type="EMBL" id="CAJFCW020000003">
    <property type="protein sequence ID" value="CAG9101985.1"/>
    <property type="molecule type" value="Genomic_DNA"/>
</dbReference>
<feature type="compositionally biased region" description="Basic residues" evidence="7">
    <location>
        <begin position="1203"/>
        <end position="1213"/>
    </location>
</feature>
<gene>
    <name evidence="9" type="ORF">BOKJ2_LOCUS5399</name>
</gene>
<dbReference type="OrthoDB" id="407432at2759"/>
<dbReference type="GO" id="GO:0008270">
    <property type="term" value="F:zinc ion binding"/>
    <property type="evidence" value="ECO:0007669"/>
    <property type="project" value="UniProtKB-KW"/>
</dbReference>
<dbReference type="GO" id="GO:0031123">
    <property type="term" value="P:RNA 3'-end processing"/>
    <property type="evidence" value="ECO:0007669"/>
    <property type="project" value="TreeGrafter"/>
</dbReference>
<dbReference type="EMBL" id="CAJFDH010000003">
    <property type="protein sequence ID" value="CAD5214051.1"/>
    <property type="molecule type" value="Genomic_DNA"/>
</dbReference>
<accession>A0A811KD14</accession>
<feature type="compositionally biased region" description="Basic and acidic residues" evidence="7">
    <location>
        <begin position="41"/>
        <end position="50"/>
    </location>
</feature>
<comment type="cofactor">
    <cofactor evidence="1">
        <name>Mn(2+)</name>
        <dbReference type="ChEBI" id="CHEBI:29035"/>
    </cofactor>
</comment>
<comment type="cofactor">
    <cofactor evidence="2">
        <name>Mg(2+)</name>
        <dbReference type="ChEBI" id="CHEBI:18420"/>
    </cofactor>
</comment>
<dbReference type="Pfam" id="PF22600">
    <property type="entry name" value="MTPAP-like_central"/>
    <property type="match status" value="1"/>
</dbReference>
<evidence type="ECO:0000313" key="9">
    <source>
        <dbReference type="EMBL" id="CAD5214051.1"/>
    </source>
</evidence>
<dbReference type="Gene3D" id="1.10.1410.10">
    <property type="match status" value="2"/>
</dbReference>
<evidence type="ECO:0000259" key="8">
    <source>
        <dbReference type="PROSITE" id="PS50158"/>
    </source>
</evidence>
<feature type="compositionally biased region" description="Acidic residues" evidence="7">
    <location>
        <begin position="18"/>
        <end position="29"/>
    </location>
</feature>
<dbReference type="SUPFAM" id="SSF81631">
    <property type="entry name" value="PAP/OAS1 substrate-binding domain"/>
    <property type="match status" value="2"/>
</dbReference>
<evidence type="ECO:0000256" key="6">
    <source>
        <dbReference type="PROSITE-ProRule" id="PRU00047"/>
    </source>
</evidence>
<keyword evidence="10" id="KW-1185">Reference proteome</keyword>
<dbReference type="SUPFAM" id="SSF81301">
    <property type="entry name" value="Nucleotidyltransferase"/>
    <property type="match status" value="1"/>
</dbReference>
<dbReference type="GO" id="GO:0005737">
    <property type="term" value="C:cytoplasm"/>
    <property type="evidence" value="ECO:0007669"/>
    <property type="project" value="UniProtKB-SubCell"/>
</dbReference>
<dbReference type="GO" id="GO:1990817">
    <property type="term" value="F:poly(A) RNA polymerase activity"/>
    <property type="evidence" value="ECO:0007669"/>
    <property type="project" value="UniProtKB-ARBA"/>
</dbReference>
<evidence type="ECO:0000256" key="5">
    <source>
        <dbReference type="ARBA" id="ARBA00022842"/>
    </source>
</evidence>
<evidence type="ECO:0000256" key="7">
    <source>
        <dbReference type="SAM" id="MobiDB-lite"/>
    </source>
</evidence>
<evidence type="ECO:0000256" key="4">
    <source>
        <dbReference type="ARBA" id="ARBA00022723"/>
    </source>
</evidence>
<feature type="compositionally biased region" description="Basic and acidic residues" evidence="7">
    <location>
        <begin position="1099"/>
        <end position="1108"/>
    </location>
</feature>
<evidence type="ECO:0000256" key="1">
    <source>
        <dbReference type="ARBA" id="ARBA00001936"/>
    </source>
</evidence>
<dbReference type="AlphaFoldDB" id="A0A811KD14"/>
<dbReference type="InterPro" id="IPR054708">
    <property type="entry name" value="MTPAP-like_central"/>
</dbReference>
<evidence type="ECO:0000313" key="10">
    <source>
        <dbReference type="Proteomes" id="UP000614601"/>
    </source>
</evidence>
<dbReference type="InterPro" id="IPR043519">
    <property type="entry name" value="NT_sf"/>
</dbReference>
<dbReference type="GO" id="GO:0003676">
    <property type="term" value="F:nucleic acid binding"/>
    <property type="evidence" value="ECO:0007669"/>
    <property type="project" value="InterPro"/>
</dbReference>
<dbReference type="Proteomes" id="UP000783686">
    <property type="component" value="Unassembled WGS sequence"/>
</dbReference>
<dbReference type="Proteomes" id="UP000614601">
    <property type="component" value="Unassembled WGS sequence"/>
</dbReference>
<dbReference type="Gene3D" id="3.30.460.10">
    <property type="entry name" value="Beta Polymerase, domain 2"/>
    <property type="match status" value="1"/>
</dbReference>
<feature type="region of interest" description="Disordered" evidence="7">
    <location>
        <begin position="1060"/>
        <end position="1213"/>
    </location>
</feature>
<sequence length="1213" mass="139274">MEEDAADDVAVGMEELTLVDELSDSDDDPSVVYISDTSQTEEERIPESKLKTRKEKKKEREDKYHGTPLTNEELIEMMNRHEDDIRKFLDEYLASPRMKEKNKDYKSTIDLGDKIAITFSILTLSNLRCNKISFVCTSLFQTKNHVAPKNCMVGYVQMNCQNGRLASHYGELISLLKDFLRNPEERSPIPDGSIPILETMNLIPNVVEQKRFSSFSLYCTCCEQHIKNMLSILEHVRCREHEFFTMRLQERRSLANFVRQLNNQKLLPLVSCIKAEIEFQKREVDAMIGSLVQLNICNFHNFLTNEITEKLAGLLKRKPEVHVVLFGGLPSSLATPGNPFVVDAYINFESKKNIPLNKKRAYLQKILNGEQMLDFAFPGGKVVMKYLGKPLTLFYTMDPKAEEAALLSKLLHLYASFFPDFYKAAIHIRIWGKRMGFNSTFDDRGVSGVVFDMMVLFFLQRKGVIPIVNEQALGMSFKEFFDQPYRFQIREFEEVGKQPRTFDVATVIFDLFSYYSAEFDPAEIIQIVDKNPVYKERKGTKTWVVECPMTKANLFQCRLEIDAFFQSVIFYSTVSAFQVKDHTGKLVDFERSWCSTMRGQKLPFLCVAKPSTRSNARIPQLMPPHNGTFHLHHGVYTPNLECDFCGERHVERDCYKLKMEAIDNKPVAPEVIKRLDDLISKQYHELKATEACLIKAKSFVDDLKSELRKHLSNDDIRLDLFGSLVSGFGSIASDLDVCLRLQHDEVTEQDIEVGKVLLKKTYDYLLRNKYICRLVSSAKVPIVKFESKSLGFSGDISFYNCLALHNSQMLREYCDFDERVPELGVAIKAWARAFDINDASQGTLSSYALIVMMIFYLQKLKIPVLPRLQDPTSCPDLNSEEEKSVGEWKVHYYKPTKEFKDAFKKNTQSVGELFAGFFDFYASYQYNEEVAQIRDGKVLTKIEKEWTKHLLAVEDPFDWDHNLCSGVRKVTGLYIMHTMNVMQHVLRTKRDIIRSPDFLLDKLDQFVPNTRGSVGKVCFHCHNKGHMIQKCPKLAEKRKMNKKLAIVRKQREAERKLVKEKEQQIEDETARVSREKGEDFKNRVREKLANEKPSASHLKGRDLLDVARARKKLEKQNGTNGTGKVVTKDNNNKDGIGNTKEVYGKKKPKTLSPKIGRKLMSPKVEKKVMSPKNGENQKVSSSKNGKKSGNNSPEPPSTSSKKKDSRKKSKSSK</sequence>
<keyword evidence="3" id="KW-0808">Transferase</keyword>
<keyword evidence="6" id="KW-0862">Zinc</keyword>
<feature type="region of interest" description="Disordered" evidence="7">
    <location>
        <begin position="18"/>
        <end position="66"/>
    </location>
</feature>
<feature type="compositionally biased region" description="Low complexity" evidence="7">
    <location>
        <begin position="1180"/>
        <end position="1192"/>
    </location>
</feature>
<keyword evidence="6" id="KW-0863">Zinc-finger</keyword>
<dbReference type="Gene3D" id="4.10.60.10">
    <property type="entry name" value="Zinc finger, CCHC-type"/>
    <property type="match status" value="1"/>
</dbReference>
<dbReference type="PANTHER" id="PTHR12271">
    <property type="entry name" value="POLY A POLYMERASE CID PAP -RELATED"/>
    <property type="match status" value="1"/>
</dbReference>
<evidence type="ECO:0000256" key="2">
    <source>
        <dbReference type="ARBA" id="ARBA00001946"/>
    </source>
</evidence>
<evidence type="ECO:0000256" key="3">
    <source>
        <dbReference type="ARBA" id="ARBA00022679"/>
    </source>
</evidence>
<dbReference type="Pfam" id="PF03828">
    <property type="entry name" value="PAP_assoc"/>
    <property type="match status" value="1"/>
</dbReference>
<dbReference type="CDD" id="cd05402">
    <property type="entry name" value="NT_PAP_TUTase"/>
    <property type="match status" value="1"/>
</dbReference>
<reference evidence="9" key="1">
    <citation type="submission" date="2020-09" db="EMBL/GenBank/DDBJ databases">
        <authorList>
            <person name="Kikuchi T."/>
        </authorList>
    </citation>
    <scope>NUCLEOTIDE SEQUENCE</scope>
    <source>
        <strain evidence="9">SH1</strain>
    </source>
</reference>
<comment type="caution">
    <text evidence="9">The sequence shown here is derived from an EMBL/GenBank/DDBJ whole genome shotgun (WGS) entry which is preliminary data.</text>
</comment>
<dbReference type="PANTHER" id="PTHR12271:SF66">
    <property type="entry name" value="TERMINAL URIDYLYLTRANSFERASE TAILOR"/>
    <property type="match status" value="1"/>
</dbReference>
<protein>
    <recommendedName>
        <fullName evidence="8">CCHC-type domain-containing protein</fullName>
    </recommendedName>
</protein>
<dbReference type="PROSITE" id="PS50158">
    <property type="entry name" value="ZF_CCHC"/>
    <property type="match status" value="1"/>
</dbReference>
<organism evidence="9 10">
    <name type="scientific">Bursaphelenchus okinawaensis</name>
    <dbReference type="NCBI Taxonomy" id="465554"/>
    <lineage>
        <taxon>Eukaryota</taxon>
        <taxon>Metazoa</taxon>
        <taxon>Ecdysozoa</taxon>
        <taxon>Nematoda</taxon>
        <taxon>Chromadorea</taxon>
        <taxon>Rhabditida</taxon>
        <taxon>Tylenchina</taxon>
        <taxon>Tylenchomorpha</taxon>
        <taxon>Aphelenchoidea</taxon>
        <taxon>Aphelenchoididae</taxon>
        <taxon>Bursaphelenchus</taxon>
    </lineage>
</organism>
<dbReference type="InterPro" id="IPR001878">
    <property type="entry name" value="Znf_CCHC"/>
</dbReference>
<keyword evidence="4" id="KW-0479">Metal-binding</keyword>
<feature type="domain" description="CCHC-type" evidence="8">
    <location>
        <begin position="1018"/>
        <end position="1033"/>
    </location>
</feature>
<name>A0A811KD14_9BILA</name>